<organism evidence="2 3">
    <name type="scientific">Pelobates cultripes</name>
    <name type="common">Western spadefoot toad</name>
    <dbReference type="NCBI Taxonomy" id="61616"/>
    <lineage>
        <taxon>Eukaryota</taxon>
        <taxon>Metazoa</taxon>
        <taxon>Chordata</taxon>
        <taxon>Craniata</taxon>
        <taxon>Vertebrata</taxon>
        <taxon>Euteleostomi</taxon>
        <taxon>Amphibia</taxon>
        <taxon>Batrachia</taxon>
        <taxon>Anura</taxon>
        <taxon>Pelobatoidea</taxon>
        <taxon>Pelobatidae</taxon>
        <taxon>Pelobates</taxon>
    </lineage>
</organism>
<protein>
    <submittedName>
        <fullName evidence="2">Uncharacterized protein</fullName>
    </submittedName>
</protein>
<reference evidence="2" key="1">
    <citation type="submission" date="2022-03" db="EMBL/GenBank/DDBJ databases">
        <authorList>
            <person name="Alioto T."/>
            <person name="Alioto T."/>
            <person name="Gomez Garrido J."/>
        </authorList>
    </citation>
    <scope>NUCLEOTIDE SEQUENCE</scope>
</reference>
<keyword evidence="3" id="KW-1185">Reference proteome</keyword>
<evidence type="ECO:0000313" key="2">
    <source>
        <dbReference type="EMBL" id="CAH2276442.1"/>
    </source>
</evidence>
<dbReference type="AlphaFoldDB" id="A0AAD1RQV4"/>
<evidence type="ECO:0000313" key="3">
    <source>
        <dbReference type="Proteomes" id="UP001295444"/>
    </source>
</evidence>
<dbReference type="EMBL" id="OW240914">
    <property type="protein sequence ID" value="CAH2276442.1"/>
    <property type="molecule type" value="Genomic_DNA"/>
</dbReference>
<gene>
    <name evidence="2" type="ORF">PECUL_23A031747</name>
</gene>
<dbReference type="Proteomes" id="UP001295444">
    <property type="component" value="Chromosome 03"/>
</dbReference>
<accession>A0AAD1RQV4</accession>
<proteinExistence type="predicted"/>
<sequence length="197" mass="21756">MPRFCLKTVNFTASPSHPRPRVFFSRSPLPGPSPEPVSNTSGASLHGPPKMATSQHTTESERSGGPLREVEDLADILRAFDLICAQFWAKIEQRQSPATHSGGLQYPQPVYTLQSQPAERPQLPDQDSLGQEAGSVTTGQRHLPALILTNWEDRTGKLLKHCVQRTYLGLSYGQLLQSQNWIWEGGPQLNVSYIVAS</sequence>
<feature type="region of interest" description="Disordered" evidence="1">
    <location>
        <begin position="115"/>
        <end position="137"/>
    </location>
</feature>
<evidence type="ECO:0000256" key="1">
    <source>
        <dbReference type="SAM" id="MobiDB-lite"/>
    </source>
</evidence>
<name>A0AAD1RQV4_PELCU</name>
<feature type="region of interest" description="Disordered" evidence="1">
    <location>
        <begin position="14"/>
        <end position="67"/>
    </location>
</feature>